<feature type="domain" description="Protein kinase" evidence="24">
    <location>
        <begin position="619"/>
        <end position="902"/>
    </location>
</feature>
<keyword evidence="5 22" id="KW-0812">Transmembrane</keyword>
<evidence type="ECO:0000256" key="13">
    <source>
        <dbReference type="ARBA" id="ARBA00023137"/>
    </source>
</evidence>
<comment type="catalytic activity">
    <reaction evidence="18">
        <text>L-tyrosyl-[protein] + ATP = O-phospho-L-tyrosyl-[protein] + ADP + H(+)</text>
        <dbReference type="Rhea" id="RHEA:10596"/>
        <dbReference type="Rhea" id="RHEA-COMP:10136"/>
        <dbReference type="Rhea" id="RHEA-COMP:20101"/>
        <dbReference type="ChEBI" id="CHEBI:15378"/>
        <dbReference type="ChEBI" id="CHEBI:30616"/>
        <dbReference type="ChEBI" id="CHEBI:46858"/>
        <dbReference type="ChEBI" id="CHEBI:61978"/>
        <dbReference type="ChEBI" id="CHEBI:456216"/>
        <dbReference type="EC" id="2.7.10.1"/>
    </reaction>
</comment>
<feature type="region of interest" description="Disordered" evidence="21">
    <location>
        <begin position="296"/>
        <end position="323"/>
    </location>
</feature>
<keyword evidence="13" id="KW-0829">Tyrosine-protein kinase</keyword>
<reference evidence="25" key="1">
    <citation type="submission" date="2018-04" db="EMBL/GenBank/DDBJ databases">
        <title>Transcriptome assembly of Sipha flava.</title>
        <authorList>
            <person name="Scully E.D."/>
            <person name="Geib S.M."/>
            <person name="Palmer N.A."/>
            <person name="Koch K."/>
            <person name="Bradshaw J."/>
            <person name="Heng-Moss T."/>
            <person name="Sarath G."/>
        </authorList>
    </citation>
    <scope>NUCLEOTIDE SEQUENCE</scope>
</reference>
<dbReference type="GO" id="GO:0043235">
    <property type="term" value="C:receptor complex"/>
    <property type="evidence" value="ECO:0007669"/>
    <property type="project" value="TreeGrafter"/>
</dbReference>
<dbReference type="GO" id="GO:0005886">
    <property type="term" value="C:plasma membrane"/>
    <property type="evidence" value="ECO:0007669"/>
    <property type="project" value="TreeGrafter"/>
</dbReference>
<evidence type="ECO:0000256" key="6">
    <source>
        <dbReference type="ARBA" id="ARBA00022729"/>
    </source>
</evidence>
<evidence type="ECO:0000256" key="8">
    <source>
        <dbReference type="ARBA" id="ARBA00022741"/>
    </source>
</evidence>
<dbReference type="PANTHER" id="PTHR24416">
    <property type="entry name" value="TYROSINE-PROTEIN KINASE RECEPTOR"/>
    <property type="match status" value="1"/>
</dbReference>
<feature type="compositionally biased region" description="Polar residues" evidence="21">
    <location>
        <begin position="108"/>
        <end position="118"/>
    </location>
</feature>
<evidence type="ECO:0000256" key="18">
    <source>
        <dbReference type="ARBA" id="ARBA00051243"/>
    </source>
</evidence>
<dbReference type="PRINTS" id="PR00109">
    <property type="entry name" value="TYRKINASE"/>
</dbReference>
<evidence type="ECO:0000256" key="5">
    <source>
        <dbReference type="ARBA" id="ARBA00022692"/>
    </source>
</evidence>
<feature type="signal peptide" evidence="23">
    <location>
        <begin position="1"/>
        <end position="25"/>
    </location>
</feature>
<protein>
    <recommendedName>
        <fullName evidence="2">receptor protein-tyrosine kinase</fullName>
        <ecNumber evidence="2">2.7.10.1</ecNumber>
    </recommendedName>
</protein>
<organism evidence="25">
    <name type="scientific">Sipha flava</name>
    <name type="common">yellow sugarcane aphid</name>
    <dbReference type="NCBI Taxonomy" id="143950"/>
    <lineage>
        <taxon>Eukaryota</taxon>
        <taxon>Metazoa</taxon>
        <taxon>Ecdysozoa</taxon>
        <taxon>Arthropoda</taxon>
        <taxon>Hexapoda</taxon>
        <taxon>Insecta</taxon>
        <taxon>Pterygota</taxon>
        <taxon>Neoptera</taxon>
        <taxon>Paraneoptera</taxon>
        <taxon>Hemiptera</taxon>
        <taxon>Sternorrhyncha</taxon>
        <taxon>Aphidomorpha</taxon>
        <taxon>Aphidoidea</taxon>
        <taxon>Aphididae</taxon>
        <taxon>Sipha</taxon>
    </lineage>
</organism>
<dbReference type="GO" id="GO:0005524">
    <property type="term" value="F:ATP binding"/>
    <property type="evidence" value="ECO:0007669"/>
    <property type="project" value="UniProtKB-UniRule"/>
</dbReference>
<dbReference type="Gene3D" id="1.10.510.10">
    <property type="entry name" value="Transferase(Phosphotransferase) domain 1"/>
    <property type="match status" value="1"/>
</dbReference>
<dbReference type="GO" id="GO:0004714">
    <property type="term" value="F:transmembrane receptor protein tyrosine kinase activity"/>
    <property type="evidence" value="ECO:0007669"/>
    <property type="project" value="UniProtKB-EC"/>
</dbReference>
<feature type="region of interest" description="Disordered" evidence="21">
    <location>
        <begin position="209"/>
        <end position="247"/>
    </location>
</feature>
<feature type="compositionally biased region" description="Polar residues" evidence="21">
    <location>
        <begin position="418"/>
        <end position="433"/>
    </location>
</feature>
<evidence type="ECO:0000256" key="21">
    <source>
        <dbReference type="SAM" id="MobiDB-lite"/>
    </source>
</evidence>
<evidence type="ECO:0000256" key="19">
    <source>
        <dbReference type="ARBA" id="ARBA00056965"/>
    </source>
</evidence>
<keyword evidence="11 22" id="KW-1133">Transmembrane helix</keyword>
<comment type="function">
    <text evidence="19">Receptor for basic fibroblast growth factor.</text>
</comment>
<feature type="compositionally biased region" description="Low complexity" evidence="21">
    <location>
        <begin position="383"/>
        <end position="392"/>
    </location>
</feature>
<dbReference type="FunFam" id="3.30.200.20:FF:000593">
    <property type="entry name" value="Predicted protein"/>
    <property type="match status" value="1"/>
</dbReference>
<name>A0A2S2Q131_9HEMI</name>
<keyword evidence="8 20" id="KW-0547">Nucleotide-binding</keyword>
<dbReference type="PROSITE" id="PS00107">
    <property type="entry name" value="PROTEIN_KINASE_ATP"/>
    <property type="match status" value="1"/>
</dbReference>
<keyword evidence="14" id="KW-1015">Disulfide bond</keyword>
<keyword evidence="6 23" id="KW-0732">Signal</keyword>
<evidence type="ECO:0000256" key="4">
    <source>
        <dbReference type="ARBA" id="ARBA00022679"/>
    </source>
</evidence>
<keyword evidence="15 25" id="KW-0675">Receptor</keyword>
<dbReference type="SMART" id="SM00219">
    <property type="entry name" value="TyrKc"/>
    <property type="match status" value="1"/>
</dbReference>
<dbReference type="InterPro" id="IPR017441">
    <property type="entry name" value="Protein_kinase_ATP_BS"/>
</dbReference>
<keyword evidence="3" id="KW-0597">Phosphoprotein</keyword>
<evidence type="ECO:0000256" key="10">
    <source>
        <dbReference type="ARBA" id="ARBA00022840"/>
    </source>
</evidence>
<feature type="compositionally biased region" description="Polar residues" evidence="21">
    <location>
        <begin position="313"/>
        <end position="323"/>
    </location>
</feature>
<keyword evidence="4" id="KW-0808">Transferase</keyword>
<dbReference type="CDD" id="cd00192">
    <property type="entry name" value="PTKc"/>
    <property type="match status" value="1"/>
</dbReference>
<proteinExistence type="predicted"/>
<evidence type="ECO:0000256" key="22">
    <source>
        <dbReference type="SAM" id="Phobius"/>
    </source>
</evidence>
<dbReference type="InterPro" id="IPR011009">
    <property type="entry name" value="Kinase-like_dom_sf"/>
</dbReference>
<dbReference type="PROSITE" id="PS50011">
    <property type="entry name" value="PROTEIN_KINASE_DOM"/>
    <property type="match status" value="1"/>
</dbReference>
<keyword evidence="7" id="KW-0677">Repeat</keyword>
<evidence type="ECO:0000256" key="16">
    <source>
        <dbReference type="ARBA" id="ARBA00023180"/>
    </source>
</evidence>
<evidence type="ECO:0000256" key="15">
    <source>
        <dbReference type="ARBA" id="ARBA00023170"/>
    </source>
</evidence>
<dbReference type="InterPro" id="IPR001245">
    <property type="entry name" value="Ser-Thr/Tyr_kinase_cat_dom"/>
</dbReference>
<evidence type="ECO:0000256" key="9">
    <source>
        <dbReference type="ARBA" id="ARBA00022777"/>
    </source>
</evidence>
<feature type="compositionally biased region" description="Low complexity" evidence="21">
    <location>
        <begin position="400"/>
        <end position="412"/>
    </location>
</feature>
<keyword evidence="10 20" id="KW-0067">ATP-binding</keyword>
<dbReference type="FunFam" id="1.10.510.10:FF:000462">
    <property type="entry name" value="Receptor tyrosine kinase"/>
    <property type="match status" value="1"/>
</dbReference>
<evidence type="ECO:0000256" key="1">
    <source>
        <dbReference type="ARBA" id="ARBA00004167"/>
    </source>
</evidence>
<evidence type="ECO:0000256" key="12">
    <source>
        <dbReference type="ARBA" id="ARBA00023136"/>
    </source>
</evidence>
<evidence type="ECO:0000313" key="25">
    <source>
        <dbReference type="EMBL" id="MBY71381.1"/>
    </source>
</evidence>
<dbReference type="AlphaFoldDB" id="A0A2S2Q131"/>
<dbReference type="GO" id="GO:0007169">
    <property type="term" value="P:cell surface receptor protein tyrosine kinase signaling pathway"/>
    <property type="evidence" value="ECO:0007669"/>
    <property type="project" value="TreeGrafter"/>
</dbReference>
<keyword evidence="9 25" id="KW-0418">Kinase</keyword>
<dbReference type="InterPro" id="IPR000719">
    <property type="entry name" value="Prot_kinase_dom"/>
</dbReference>
<feature type="binding site" evidence="20">
    <location>
        <position position="654"/>
    </location>
    <ligand>
        <name>ATP</name>
        <dbReference type="ChEBI" id="CHEBI:30616"/>
    </ligand>
</feature>
<evidence type="ECO:0000256" key="14">
    <source>
        <dbReference type="ARBA" id="ARBA00023157"/>
    </source>
</evidence>
<gene>
    <name evidence="25" type="primary">Cad96Ca_1</name>
    <name evidence="25" type="ORF">g.98927</name>
</gene>
<dbReference type="PANTHER" id="PTHR24416:SF481">
    <property type="entry name" value="TIE-LIKE RECEPTOR TYROSINE KINASE"/>
    <property type="match status" value="1"/>
</dbReference>
<dbReference type="OrthoDB" id="3256376at2759"/>
<dbReference type="InterPro" id="IPR008266">
    <property type="entry name" value="Tyr_kinase_AS"/>
</dbReference>
<dbReference type="InterPro" id="IPR020635">
    <property type="entry name" value="Tyr_kinase_cat_dom"/>
</dbReference>
<dbReference type="EC" id="2.7.10.1" evidence="2"/>
<evidence type="ECO:0000256" key="11">
    <source>
        <dbReference type="ARBA" id="ARBA00022989"/>
    </source>
</evidence>
<dbReference type="EMBL" id="GGMS01002178">
    <property type="protein sequence ID" value="MBY71381.1"/>
    <property type="molecule type" value="Transcribed_RNA"/>
</dbReference>
<dbReference type="Pfam" id="PF07714">
    <property type="entry name" value="PK_Tyr_Ser-Thr"/>
    <property type="match status" value="1"/>
</dbReference>
<evidence type="ECO:0000256" key="7">
    <source>
        <dbReference type="ARBA" id="ARBA00022737"/>
    </source>
</evidence>
<feature type="transmembrane region" description="Helical" evidence="22">
    <location>
        <begin position="516"/>
        <end position="538"/>
    </location>
</feature>
<evidence type="ECO:0000256" key="3">
    <source>
        <dbReference type="ARBA" id="ARBA00022553"/>
    </source>
</evidence>
<evidence type="ECO:0000259" key="24">
    <source>
        <dbReference type="PROSITE" id="PS50011"/>
    </source>
</evidence>
<dbReference type="PROSITE" id="PS00109">
    <property type="entry name" value="PROTEIN_KINASE_TYR"/>
    <property type="match status" value="1"/>
</dbReference>
<dbReference type="SUPFAM" id="SSF56112">
    <property type="entry name" value="Protein kinase-like (PK-like)"/>
    <property type="match status" value="1"/>
</dbReference>
<feature type="chain" id="PRO_5015635005" description="receptor protein-tyrosine kinase" evidence="23">
    <location>
        <begin position="26"/>
        <end position="924"/>
    </location>
</feature>
<keyword evidence="16" id="KW-0325">Glycoprotein</keyword>
<accession>A0A2S2Q131</accession>
<dbReference type="Gene3D" id="3.30.200.20">
    <property type="entry name" value="Phosphorylase Kinase, domain 1"/>
    <property type="match status" value="1"/>
</dbReference>
<evidence type="ECO:0000256" key="23">
    <source>
        <dbReference type="SAM" id="SignalP"/>
    </source>
</evidence>
<feature type="region of interest" description="Disordered" evidence="21">
    <location>
        <begin position="98"/>
        <end position="121"/>
    </location>
</feature>
<sequence>MRRNTCGLWCALLVLLQAVPVPVHGSQTIKDDLMVVMPTSTPADDVRSVVADHRRQRNVTRLVGALRRASSIPAGLLTASEAPENSDSSMSRVKKKIKHKRTWDEPEAQSSEVYNATSKRPDRIKTRRRLIPSSSTARAHRTAAVVQEDPYYDFGKKIKHTSSSTIGLNVLQDLEMRTSVRSPIVVVSTTEEDGPKSDAVTATMDVAQDKSTIERSSQTPRPTRMPPSRVHGSMAGSSGPRRPENLQQTAECVYPRFTRRNKSRSQRDVTVRCLPAEPDARTTRILSTVVTSVSSVKGNHQKKNDTLDRPAAGSTTGNENNNATDVYHPAVVHNSGISIPTTVRPEPIMMTTGHPKYLRSRYKNISLPEYLEITKVNQKRLNSSSSSTTTTTEHATRPISTEVTTSESASSSFLLPTENITTTAETQDTSTIHAASDGKSPTYPSPPNDLQDFVYLSNGTSTETPPDTITTAAGNGVAVEARQRRPVLTRNITRGLSTAEHDVGVVYPEGLASSTYLLTFLAIVPLVLVIAFAFKLAIQRKKKKVFDSSEYSSEYNRSPLDFNTITSSPITTKLPRVPQHIVWDAEKTSVAMPLPLPPPPPSLQVPPSNSRWEFPREKLRLQTILGQGNFGQVWKAEADDISGHEGLTRLVAVKMVKEDAASREREDLIRELSIMQHLGSHPSVVTLLGCCTEKEPYLLIMEYVMYGKLLAFLRDRRTRSHYFNFSDSTSSLTSRDLTVFAYCVARGMDFLVSKKIVHRDLAARNVLVDHNKLCKIADFGMSRNVRDTNQIYEQRHTKGALPIRWMAPESLHYSIFTYKTDVWSFGVLMWEIVTLGSTPYCTMGAREVMRRVREGYRLDKPAHCRSELFRVITKCWAADPSKRPTFADLKQELGALLENPEFEGSYVDLESLVDESDANVKDRQ</sequence>
<feature type="region of interest" description="Disordered" evidence="21">
    <location>
        <begin position="379"/>
        <end position="446"/>
    </location>
</feature>
<comment type="subcellular location">
    <subcellularLocation>
        <location evidence="1">Membrane</location>
        <topology evidence="1">Single-pass membrane protein</topology>
    </subcellularLocation>
</comment>
<keyword evidence="12 22" id="KW-0472">Membrane</keyword>
<evidence type="ECO:0000256" key="20">
    <source>
        <dbReference type="PROSITE-ProRule" id="PRU10141"/>
    </source>
</evidence>
<dbReference type="InterPro" id="IPR050122">
    <property type="entry name" value="RTK"/>
</dbReference>
<evidence type="ECO:0000256" key="17">
    <source>
        <dbReference type="ARBA" id="ARBA00023319"/>
    </source>
</evidence>
<keyword evidence="17" id="KW-0393">Immunoglobulin domain</keyword>
<evidence type="ECO:0000256" key="2">
    <source>
        <dbReference type="ARBA" id="ARBA00011902"/>
    </source>
</evidence>